<evidence type="ECO:0000313" key="2">
    <source>
        <dbReference type="EMBL" id="GMH27076.1"/>
    </source>
</evidence>
<feature type="compositionally biased region" description="Polar residues" evidence="1">
    <location>
        <begin position="47"/>
        <end position="60"/>
    </location>
</feature>
<dbReference type="Proteomes" id="UP001279734">
    <property type="component" value="Unassembled WGS sequence"/>
</dbReference>
<proteinExistence type="predicted"/>
<organism evidence="2 3">
    <name type="scientific">Nepenthes gracilis</name>
    <name type="common">Slender pitcher plant</name>
    <dbReference type="NCBI Taxonomy" id="150966"/>
    <lineage>
        <taxon>Eukaryota</taxon>
        <taxon>Viridiplantae</taxon>
        <taxon>Streptophyta</taxon>
        <taxon>Embryophyta</taxon>
        <taxon>Tracheophyta</taxon>
        <taxon>Spermatophyta</taxon>
        <taxon>Magnoliopsida</taxon>
        <taxon>eudicotyledons</taxon>
        <taxon>Gunneridae</taxon>
        <taxon>Pentapetalae</taxon>
        <taxon>Caryophyllales</taxon>
        <taxon>Nepenthaceae</taxon>
        <taxon>Nepenthes</taxon>
    </lineage>
</organism>
<protein>
    <submittedName>
        <fullName evidence="2">Uncharacterized protein</fullName>
    </submittedName>
</protein>
<keyword evidence="3" id="KW-1185">Reference proteome</keyword>
<dbReference type="AlphaFoldDB" id="A0AAD3Y517"/>
<name>A0AAD3Y517_NEPGR</name>
<dbReference type="EMBL" id="BSYO01000032">
    <property type="protein sequence ID" value="GMH27076.1"/>
    <property type="molecule type" value="Genomic_DNA"/>
</dbReference>
<evidence type="ECO:0000313" key="3">
    <source>
        <dbReference type="Proteomes" id="UP001279734"/>
    </source>
</evidence>
<gene>
    <name evidence="2" type="ORF">Nepgr_028919</name>
</gene>
<accession>A0AAD3Y517</accession>
<comment type="caution">
    <text evidence="2">The sequence shown here is derived from an EMBL/GenBank/DDBJ whole genome shotgun (WGS) entry which is preliminary data.</text>
</comment>
<evidence type="ECO:0000256" key="1">
    <source>
        <dbReference type="SAM" id="MobiDB-lite"/>
    </source>
</evidence>
<sequence length="102" mass="11482">MLSFSNKSKTATLMKKIQAIIISSQRKRASRPGPPEPSTAHQHRQATTRQQIKDINTSPFKSRISRRPSLVQQHQRDESDTAKQLTVIPNANTIIQLQPTAL</sequence>
<reference evidence="2" key="1">
    <citation type="submission" date="2023-05" db="EMBL/GenBank/DDBJ databases">
        <title>Nepenthes gracilis genome sequencing.</title>
        <authorList>
            <person name="Fukushima K."/>
        </authorList>
    </citation>
    <scope>NUCLEOTIDE SEQUENCE</scope>
    <source>
        <strain evidence="2">SING2019-196</strain>
    </source>
</reference>
<feature type="region of interest" description="Disordered" evidence="1">
    <location>
        <begin position="21"/>
        <end position="84"/>
    </location>
</feature>